<accession>A0A5E4MUB2</accession>
<keyword evidence="4" id="KW-1185">Reference proteome</keyword>
<keyword evidence="1" id="KW-0732">Signal</keyword>
<evidence type="ECO:0000259" key="2">
    <source>
        <dbReference type="Pfam" id="PF13462"/>
    </source>
</evidence>
<feature type="domain" description="Thioredoxin-like fold" evidence="2">
    <location>
        <begin position="86"/>
        <end position="240"/>
    </location>
</feature>
<evidence type="ECO:0000313" key="3">
    <source>
        <dbReference type="EMBL" id="VVC35107.1"/>
    </source>
</evidence>
<feature type="signal peptide" evidence="1">
    <location>
        <begin position="1"/>
        <end position="16"/>
    </location>
</feature>
<proteinExistence type="predicted"/>
<name>A0A5E4MUB2_9HEMI</name>
<dbReference type="OrthoDB" id="8299692at2759"/>
<protein>
    <submittedName>
        <fullName evidence="3">Thioredoxin-like fold</fullName>
    </submittedName>
</protein>
<dbReference type="AlphaFoldDB" id="A0A5E4MUB2"/>
<dbReference type="Gene3D" id="3.40.30.10">
    <property type="entry name" value="Glutaredoxin"/>
    <property type="match status" value="1"/>
</dbReference>
<dbReference type="CDD" id="cd03023">
    <property type="entry name" value="DsbA_Com1_like"/>
    <property type="match status" value="1"/>
</dbReference>
<organism evidence="3 4">
    <name type="scientific">Cinara cedri</name>
    <dbReference type="NCBI Taxonomy" id="506608"/>
    <lineage>
        <taxon>Eukaryota</taxon>
        <taxon>Metazoa</taxon>
        <taxon>Ecdysozoa</taxon>
        <taxon>Arthropoda</taxon>
        <taxon>Hexapoda</taxon>
        <taxon>Insecta</taxon>
        <taxon>Pterygota</taxon>
        <taxon>Neoptera</taxon>
        <taxon>Paraneoptera</taxon>
        <taxon>Hemiptera</taxon>
        <taxon>Sternorrhyncha</taxon>
        <taxon>Aphidomorpha</taxon>
        <taxon>Aphidoidea</taxon>
        <taxon>Aphididae</taxon>
        <taxon>Lachninae</taxon>
        <taxon>Cinara</taxon>
    </lineage>
</organism>
<evidence type="ECO:0000256" key="1">
    <source>
        <dbReference type="SAM" id="SignalP"/>
    </source>
</evidence>
<sequence>MPRVLLLLVLIIIIASLPIINNWLSNSRKVALDDDYISKELDSYIDRNLDKIVENIQEKSKYATRGNIFKNKISQYKDEIFDSTYPCFGNENSHIIAVGFFDYSCGYCKAIKDDIKQLIDDGKIKYIFRDTPILGDGSLKAAKSALAVYFVNKEKYFDFHHAALSYKEKFSDDNILNIVQNIGISKSDFNKSMKNNMSKIEQMINNSRLLVKNLGIGGTPFLIIGDSLFVGATDLSILRKKVNELSDNNQATQF</sequence>
<gene>
    <name evidence="3" type="ORF">CINCED_3A006255</name>
</gene>
<feature type="chain" id="PRO_5023012078" evidence="1">
    <location>
        <begin position="17"/>
        <end position="254"/>
    </location>
</feature>
<dbReference type="Pfam" id="PF13462">
    <property type="entry name" value="Thioredoxin_4"/>
    <property type="match status" value="1"/>
</dbReference>
<reference evidence="3 4" key="1">
    <citation type="submission" date="2019-08" db="EMBL/GenBank/DDBJ databases">
        <authorList>
            <person name="Alioto T."/>
            <person name="Alioto T."/>
            <person name="Gomez Garrido J."/>
        </authorList>
    </citation>
    <scope>NUCLEOTIDE SEQUENCE [LARGE SCALE GENOMIC DNA]</scope>
</reference>
<dbReference type="SUPFAM" id="SSF52833">
    <property type="entry name" value="Thioredoxin-like"/>
    <property type="match status" value="1"/>
</dbReference>
<dbReference type="InterPro" id="IPR036249">
    <property type="entry name" value="Thioredoxin-like_sf"/>
</dbReference>
<dbReference type="InterPro" id="IPR012336">
    <property type="entry name" value="Thioredoxin-like_fold"/>
</dbReference>
<evidence type="ECO:0000313" key="4">
    <source>
        <dbReference type="Proteomes" id="UP000325440"/>
    </source>
</evidence>
<dbReference type="EMBL" id="CABPRJ010001057">
    <property type="protein sequence ID" value="VVC35107.1"/>
    <property type="molecule type" value="Genomic_DNA"/>
</dbReference>
<dbReference type="Proteomes" id="UP000325440">
    <property type="component" value="Unassembled WGS sequence"/>
</dbReference>